<organism evidence="1 2">
    <name type="scientific">Clavibacter michiganensis subsp. michiganensis</name>
    <dbReference type="NCBI Taxonomy" id="33013"/>
    <lineage>
        <taxon>Bacteria</taxon>
        <taxon>Bacillati</taxon>
        <taxon>Actinomycetota</taxon>
        <taxon>Actinomycetes</taxon>
        <taxon>Micrococcales</taxon>
        <taxon>Microbacteriaceae</taxon>
        <taxon>Clavibacter</taxon>
    </lineage>
</organism>
<name>A0A251XNN3_CLAMM</name>
<evidence type="ECO:0000313" key="2">
    <source>
        <dbReference type="Proteomes" id="UP000195062"/>
    </source>
</evidence>
<dbReference type="AlphaFoldDB" id="A0A251XNN3"/>
<dbReference type="EMBL" id="MDHH01000001">
    <property type="protein sequence ID" value="OUE04813.1"/>
    <property type="molecule type" value="Genomic_DNA"/>
</dbReference>
<accession>A0A251XNN3</accession>
<reference evidence="1 2" key="1">
    <citation type="submission" date="2016-08" db="EMBL/GenBank/DDBJ databases">
        <title>Genome sequence of Clavibacter michiganensis subsp. michiganensis strain CASJ007.</title>
        <authorList>
            <person name="Thapa S.P."/>
            <person name="Coaker G."/>
        </authorList>
    </citation>
    <scope>NUCLEOTIDE SEQUENCE [LARGE SCALE GENOMIC DNA]</scope>
    <source>
        <strain evidence="1">CASJ007</strain>
    </source>
</reference>
<comment type="caution">
    <text evidence="1">The sequence shown here is derived from an EMBL/GenBank/DDBJ whole genome shotgun (WGS) entry which is preliminary data.</text>
</comment>
<gene>
    <name evidence="1" type="ORF">CMMCAS07_07680</name>
</gene>
<dbReference type="Proteomes" id="UP000195062">
    <property type="component" value="Unassembled WGS sequence"/>
</dbReference>
<sequence>MATAVLASLPAIVLLLAAQRFIAAGATGGAVK</sequence>
<evidence type="ECO:0000313" key="1">
    <source>
        <dbReference type="EMBL" id="OUE04813.1"/>
    </source>
</evidence>
<protein>
    <recommendedName>
        <fullName evidence="3">Carbohydrate ABC transporter permease</fullName>
    </recommendedName>
</protein>
<evidence type="ECO:0008006" key="3">
    <source>
        <dbReference type="Google" id="ProtNLM"/>
    </source>
</evidence>
<keyword evidence="2" id="KW-1185">Reference proteome</keyword>
<proteinExistence type="predicted"/>